<sequence>MTKRNVLTSAFVLAVVALGLTTRPWVSGTVVDTITGTTKATVKGSTAAPTAFAGALVALAAVIALLSARRVGRSIAGVALALAGALTAYGAARSAFSAKSVLENWVDGSSGHADAKVTASAATGWVWPTLACGILLVLLGVIALIEGRRWSGLGEKYDAPTAPKESDWDQLSAGKDPTAADGARD</sequence>
<accession>A0A3D9UYF1</accession>
<feature type="region of interest" description="Disordered" evidence="1">
    <location>
        <begin position="155"/>
        <end position="185"/>
    </location>
</feature>
<feature type="transmembrane region" description="Helical" evidence="2">
    <location>
        <begin position="46"/>
        <end position="68"/>
    </location>
</feature>
<comment type="caution">
    <text evidence="3">The sequence shown here is derived from an EMBL/GenBank/DDBJ whole genome shotgun (WGS) entry which is preliminary data.</text>
</comment>
<name>A0A3D9UYF1_9MICO</name>
<dbReference type="AlphaFoldDB" id="A0A3D9UYF1"/>
<dbReference type="Proteomes" id="UP000256253">
    <property type="component" value="Unassembled WGS sequence"/>
</dbReference>
<dbReference type="RefSeq" id="WP_115922913.1">
    <property type="nucleotide sequence ID" value="NZ_QTUA01000001.1"/>
</dbReference>
<evidence type="ECO:0000256" key="1">
    <source>
        <dbReference type="SAM" id="MobiDB-lite"/>
    </source>
</evidence>
<dbReference type="Pfam" id="PF09534">
    <property type="entry name" value="Trp_oprn_chp"/>
    <property type="match status" value="1"/>
</dbReference>
<evidence type="ECO:0000313" key="3">
    <source>
        <dbReference type="EMBL" id="REF31004.1"/>
    </source>
</evidence>
<feature type="transmembrane region" description="Helical" evidence="2">
    <location>
        <begin position="75"/>
        <end position="92"/>
    </location>
</feature>
<dbReference type="InterPro" id="IPR019051">
    <property type="entry name" value="Trp_biosyn_TM_oprn/chp"/>
</dbReference>
<gene>
    <name evidence="3" type="ORF">DFJ65_2043</name>
</gene>
<feature type="transmembrane region" description="Helical" evidence="2">
    <location>
        <begin position="125"/>
        <end position="145"/>
    </location>
</feature>
<evidence type="ECO:0000313" key="4">
    <source>
        <dbReference type="Proteomes" id="UP000256253"/>
    </source>
</evidence>
<organism evidence="3 4">
    <name type="scientific">Calidifontibacter indicus</name>
    <dbReference type="NCBI Taxonomy" id="419650"/>
    <lineage>
        <taxon>Bacteria</taxon>
        <taxon>Bacillati</taxon>
        <taxon>Actinomycetota</taxon>
        <taxon>Actinomycetes</taxon>
        <taxon>Micrococcales</taxon>
        <taxon>Dermacoccaceae</taxon>
        <taxon>Calidifontibacter</taxon>
    </lineage>
</organism>
<keyword evidence="2" id="KW-0812">Transmembrane</keyword>
<keyword evidence="2" id="KW-0472">Membrane</keyword>
<keyword evidence="4" id="KW-1185">Reference proteome</keyword>
<keyword evidence="2" id="KW-1133">Transmembrane helix</keyword>
<evidence type="ECO:0000256" key="2">
    <source>
        <dbReference type="SAM" id="Phobius"/>
    </source>
</evidence>
<dbReference type="EMBL" id="QTUA01000001">
    <property type="protein sequence ID" value="REF31004.1"/>
    <property type="molecule type" value="Genomic_DNA"/>
</dbReference>
<protein>
    <submittedName>
        <fullName evidence="3">Putative membrane protein (TIGR02234 family)</fullName>
    </submittedName>
</protein>
<proteinExistence type="predicted"/>
<reference evidence="3 4" key="1">
    <citation type="submission" date="2018-08" db="EMBL/GenBank/DDBJ databases">
        <title>Sequencing the genomes of 1000 actinobacteria strains.</title>
        <authorList>
            <person name="Klenk H.-P."/>
        </authorList>
    </citation>
    <scope>NUCLEOTIDE SEQUENCE [LARGE SCALE GENOMIC DNA]</scope>
    <source>
        <strain evidence="3 4">DSM 22967</strain>
    </source>
</reference>
<dbReference type="OrthoDB" id="4868800at2"/>